<accession>A0AAV6YFI3</accession>
<sequence length="370" mass="41988">MDCSRDFIEWLGQDLSMKILMCLNDISDLVRASAVSSSWRKFVITKGLCKQLCVRMFPEASHLANVVEIKNTFEPMATGTDISSQLTCLESEHRAYASLSRGLTAFTRKNCISDALFASSTDNYPVESIKNTLEPSETVDNWASYWSSKGSNSAAPETLIYKLVAQLCLVTEVHIHPFQAYFQFGFPIYSAKAVRFQMGYPNPLTVENDDREDFMDVKEFSEDKFVWTYTSPEFPMAQENHLQKFKLPEPVLCIGGILKVELLGRVQTQESDGLYYICITNVQAVGRPLSPAFDVEMLDEPGKYKLNYYPKSADRLLSAKSLESESSSSPCRFHRFSASIRTWEQMILNTFRGAGPVMIDDDYPDYEYLD</sequence>
<reference evidence="1" key="1">
    <citation type="submission" date="2019-10" db="EMBL/GenBank/DDBJ databases">
        <authorList>
            <person name="Zhang R."/>
            <person name="Pan Y."/>
            <person name="Wang J."/>
            <person name="Ma R."/>
            <person name="Yu S."/>
        </authorList>
    </citation>
    <scope>NUCLEOTIDE SEQUENCE</scope>
    <source>
        <strain evidence="1">LA-IB0</strain>
        <tissue evidence="1">Leaf</tissue>
    </source>
</reference>
<organism evidence="1 2">
    <name type="scientific">Buddleja alternifolia</name>
    <dbReference type="NCBI Taxonomy" id="168488"/>
    <lineage>
        <taxon>Eukaryota</taxon>
        <taxon>Viridiplantae</taxon>
        <taxon>Streptophyta</taxon>
        <taxon>Embryophyta</taxon>
        <taxon>Tracheophyta</taxon>
        <taxon>Spermatophyta</taxon>
        <taxon>Magnoliopsida</taxon>
        <taxon>eudicotyledons</taxon>
        <taxon>Gunneridae</taxon>
        <taxon>Pentapetalae</taxon>
        <taxon>asterids</taxon>
        <taxon>lamiids</taxon>
        <taxon>Lamiales</taxon>
        <taxon>Scrophulariaceae</taxon>
        <taxon>Buddlejeae</taxon>
        <taxon>Buddleja</taxon>
    </lineage>
</organism>
<dbReference type="Proteomes" id="UP000826271">
    <property type="component" value="Unassembled WGS sequence"/>
</dbReference>
<dbReference type="AlphaFoldDB" id="A0AAV6YFI3"/>
<protein>
    <recommendedName>
        <fullName evidence="3">F-box protein</fullName>
    </recommendedName>
</protein>
<proteinExistence type="predicted"/>
<dbReference type="PANTHER" id="PTHR39741:SF2">
    <property type="entry name" value="F-BOX DOMAIN-CONTAINING PROTEIN"/>
    <property type="match status" value="1"/>
</dbReference>
<keyword evidence="2" id="KW-1185">Reference proteome</keyword>
<name>A0AAV6YFI3_9LAMI</name>
<dbReference type="PANTHER" id="PTHR39741">
    <property type="entry name" value="F-BOX DOMAIN CONTAINING PROTEIN, EXPRESSED"/>
    <property type="match status" value="1"/>
</dbReference>
<dbReference type="EMBL" id="WHWC01000001">
    <property type="protein sequence ID" value="KAG8390293.1"/>
    <property type="molecule type" value="Genomic_DNA"/>
</dbReference>
<dbReference type="Gene3D" id="1.20.1280.50">
    <property type="match status" value="1"/>
</dbReference>
<dbReference type="InterPro" id="IPR036047">
    <property type="entry name" value="F-box-like_dom_sf"/>
</dbReference>
<evidence type="ECO:0000313" key="2">
    <source>
        <dbReference type="Proteomes" id="UP000826271"/>
    </source>
</evidence>
<comment type="caution">
    <text evidence="1">The sequence shown here is derived from an EMBL/GenBank/DDBJ whole genome shotgun (WGS) entry which is preliminary data.</text>
</comment>
<evidence type="ECO:0008006" key="3">
    <source>
        <dbReference type="Google" id="ProtNLM"/>
    </source>
</evidence>
<dbReference type="SUPFAM" id="SSF81383">
    <property type="entry name" value="F-box domain"/>
    <property type="match status" value="1"/>
</dbReference>
<evidence type="ECO:0000313" key="1">
    <source>
        <dbReference type="EMBL" id="KAG8390293.1"/>
    </source>
</evidence>
<gene>
    <name evidence="1" type="ORF">BUALT_Bualt01G0068500</name>
</gene>
<dbReference type="InterPro" id="IPR055336">
    <property type="entry name" value="At4g00755-like"/>
</dbReference>